<dbReference type="PANTHER" id="PTHR43138:SF1">
    <property type="entry name" value="N-ACETYLTRANSFERASE ACA1"/>
    <property type="match status" value="1"/>
</dbReference>
<dbReference type="GO" id="GO:0016747">
    <property type="term" value="F:acyltransferase activity, transferring groups other than amino-acyl groups"/>
    <property type="evidence" value="ECO:0007669"/>
    <property type="project" value="InterPro"/>
</dbReference>
<comment type="caution">
    <text evidence="2">The sequence shown here is derived from an EMBL/GenBank/DDBJ whole genome shotgun (WGS) entry which is preliminary data.</text>
</comment>
<sequence length="201" mass="22660">MSSAYGTISTPTSVQDVSSLLPIKLESKGNHFIFIDRVDQNDEEQLSKLHEMLNHEIRNGNSYPQEAELTREQWKAYFLSAEAFVSKNEEGEVMGTFYIKPNFPGRCSHICNGGFITAINHRRKGAAKAMAQAFLILAPALGYKASMFNLVFETNVASVELWKSLNFQQIGRVPNAGRLKNARGEEQFVDALIFYNDFQNK</sequence>
<accession>A0AAW2Z8E0</accession>
<dbReference type="SUPFAM" id="SSF55729">
    <property type="entry name" value="Acyl-CoA N-acyltransferases (Nat)"/>
    <property type="match status" value="1"/>
</dbReference>
<evidence type="ECO:0000313" key="2">
    <source>
        <dbReference type="EMBL" id="KAL0484942.1"/>
    </source>
</evidence>
<dbReference type="PANTHER" id="PTHR43138">
    <property type="entry name" value="ACETYLTRANSFERASE, GNAT FAMILY"/>
    <property type="match status" value="1"/>
</dbReference>
<dbReference type="InterPro" id="IPR000182">
    <property type="entry name" value="GNAT_dom"/>
</dbReference>
<dbReference type="GO" id="GO:0005634">
    <property type="term" value="C:nucleus"/>
    <property type="evidence" value="ECO:0007669"/>
    <property type="project" value="TreeGrafter"/>
</dbReference>
<feature type="domain" description="N-acetyltransferase" evidence="1">
    <location>
        <begin position="33"/>
        <end position="190"/>
    </location>
</feature>
<dbReference type="Gene3D" id="3.40.630.30">
    <property type="match status" value="1"/>
</dbReference>
<evidence type="ECO:0000259" key="1">
    <source>
        <dbReference type="PROSITE" id="PS51186"/>
    </source>
</evidence>
<dbReference type="InterPro" id="IPR016181">
    <property type="entry name" value="Acyl_CoA_acyltransferase"/>
</dbReference>
<reference evidence="2 3" key="1">
    <citation type="submission" date="2024-03" db="EMBL/GenBank/DDBJ databases">
        <title>The Acrasis kona genome and developmental transcriptomes reveal deep origins of eukaryotic multicellular pathways.</title>
        <authorList>
            <person name="Sheikh S."/>
            <person name="Fu C.-J."/>
            <person name="Brown M.W."/>
            <person name="Baldauf S.L."/>
        </authorList>
    </citation>
    <scope>NUCLEOTIDE SEQUENCE [LARGE SCALE GENOMIC DNA]</scope>
    <source>
        <strain evidence="2 3">ATCC MYA-3509</strain>
    </source>
</reference>
<dbReference type="Pfam" id="PF00583">
    <property type="entry name" value="Acetyltransf_1"/>
    <property type="match status" value="1"/>
</dbReference>
<gene>
    <name evidence="2" type="ORF">AKO1_003828</name>
</gene>
<name>A0AAW2Z8E0_9EUKA</name>
<dbReference type="InterPro" id="IPR052742">
    <property type="entry name" value="Mito_N-acetyltransferase"/>
</dbReference>
<keyword evidence="3" id="KW-1185">Reference proteome</keyword>
<dbReference type="EMBL" id="JAOPGA020001087">
    <property type="protein sequence ID" value="KAL0484942.1"/>
    <property type="molecule type" value="Genomic_DNA"/>
</dbReference>
<protein>
    <submittedName>
        <fullName evidence="2">L-azetidine-2-carboxylic acid acetyltransferase</fullName>
    </submittedName>
</protein>
<dbReference type="PROSITE" id="PS51186">
    <property type="entry name" value="GNAT"/>
    <property type="match status" value="1"/>
</dbReference>
<proteinExistence type="predicted"/>
<dbReference type="Proteomes" id="UP001431209">
    <property type="component" value="Unassembled WGS sequence"/>
</dbReference>
<organism evidence="2 3">
    <name type="scientific">Acrasis kona</name>
    <dbReference type="NCBI Taxonomy" id="1008807"/>
    <lineage>
        <taxon>Eukaryota</taxon>
        <taxon>Discoba</taxon>
        <taxon>Heterolobosea</taxon>
        <taxon>Tetramitia</taxon>
        <taxon>Eutetramitia</taxon>
        <taxon>Acrasidae</taxon>
        <taxon>Acrasis</taxon>
    </lineage>
</organism>
<evidence type="ECO:0000313" key="3">
    <source>
        <dbReference type="Proteomes" id="UP001431209"/>
    </source>
</evidence>
<dbReference type="AlphaFoldDB" id="A0AAW2Z8E0"/>